<evidence type="ECO:0000313" key="8">
    <source>
        <dbReference type="Proteomes" id="UP000747542"/>
    </source>
</evidence>
<feature type="compositionally biased region" description="Low complexity" evidence="5">
    <location>
        <begin position="1"/>
        <end position="18"/>
    </location>
</feature>
<feature type="compositionally biased region" description="Polar residues" evidence="5">
    <location>
        <begin position="48"/>
        <end position="68"/>
    </location>
</feature>
<evidence type="ECO:0000256" key="3">
    <source>
        <dbReference type="ARBA" id="ARBA00022989"/>
    </source>
</evidence>
<feature type="compositionally biased region" description="Low complexity" evidence="5">
    <location>
        <begin position="33"/>
        <end position="45"/>
    </location>
</feature>
<dbReference type="Proteomes" id="UP000747542">
    <property type="component" value="Unassembled WGS sequence"/>
</dbReference>
<sequence>MVVGTMAAATTSESTMTSDELGHSSSQVPRLRSTAGSPSAPSGDSGSKRQSGQTSTETNYLSADSSNADQCTDTGVQLKKVLGLWHGVALIVGLLIGAGIFVSPTMVVQYTGSVGTMIPKNGGTYIYVLEIFGPVPAFLVLWTTYIVIEPSSTAIVALTFANYVLQPFFPGCFSPPYFTIRLIAAALICLMAYINCLGVKLGAIIQGVFTQTKVLALIVIIVAGVHHLAIGNTDHFRNPMEGTMWDVSSIATAFYSTLFSYSGWYSLNYVTQELKEPSKNLPRAIAISLTLVTVIYVLTNVAYYAVLTPAEILSSSAVAVVGSCAVLCVCDCGGQLCCPMVLWLWWVVVLSYGAVAVTFGQRVMGVMGWIIAFFVACSTCGYINGAIFVDSRIVYSGAREGHFPHFLSFIQVDRCTPIPAIIYTVLK</sequence>
<keyword evidence="8" id="KW-1185">Reference proteome</keyword>
<dbReference type="PIRSF" id="PIRSF006060">
    <property type="entry name" value="AA_transporter"/>
    <property type="match status" value="1"/>
</dbReference>
<feature type="transmembrane region" description="Helical" evidence="6">
    <location>
        <begin position="366"/>
        <end position="389"/>
    </location>
</feature>
<dbReference type="GO" id="GO:0016020">
    <property type="term" value="C:membrane"/>
    <property type="evidence" value="ECO:0007669"/>
    <property type="project" value="UniProtKB-SubCell"/>
</dbReference>
<feature type="transmembrane region" description="Helical" evidence="6">
    <location>
        <begin position="250"/>
        <end position="271"/>
    </location>
</feature>
<dbReference type="Gene3D" id="1.20.1740.10">
    <property type="entry name" value="Amino acid/polyamine transporter I"/>
    <property type="match status" value="1"/>
</dbReference>
<proteinExistence type="predicted"/>
<keyword evidence="4 6" id="KW-0472">Membrane</keyword>
<dbReference type="GO" id="GO:0015179">
    <property type="term" value="F:L-amino acid transmembrane transporter activity"/>
    <property type="evidence" value="ECO:0007669"/>
    <property type="project" value="TreeGrafter"/>
</dbReference>
<keyword evidence="3 6" id="KW-1133">Transmembrane helix</keyword>
<evidence type="ECO:0000256" key="1">
    <source>
        <dbReference type="ARBA" id="ARBA00004141"/>
    </source>
</evidence>
<feature type="transmembrane region" description="Helical" evidence="6">
    <location>
        <begin position="155"/>
        <end position="176"/>
    </location>
</feature>
<dbReference type="AlphaFoldDB" id="A0A8J5K7P7"/>
<evidence type="ECO:0000256" key="6">
    <source>
        <dbReference type="SAM" id="Phobius"/>
    </source>
</evidence>
<name>A0A8J5K7P7_HOMAM</name>
<evidence type="ECO:0000256" key="5">
    <source>
        <dbReference type="SAM" id="MobiDB-lite"/>
    </source>
</evidence>
<gene>
    <name evidence="7" type="primary">Slc7a6-L6</name>
    <name evidence="7" type="ORF">Hamer_G011664</name>
</gene>
<dbReference type="PANTHER" id="PTHR11785">
    <property type="entry name" value="AMINO ACID TRANSPORTER"/>
    <property type="match status" value="1"/>
</dbReference>
<comment type="subcellular location">
    <subcellularLocation>
        <location evidence="1">Membrane</location>
        <topology evidence="1">Multi-pass membrane protein</topology>
    </subcellularLocation>
</comment>
<dbReference type="Pfam" id="PF13520">
    <property type="entry name" value="AA_permease_2"/>
    <property type="match status" value="1"/>
</dbReference>
<protein>
    <submittedName>
        <fullName evidence="7">Y+L amino acid transporter 2-like 6</fullName>
    </submittedName>
</protein>
<dbReference type="InterPro" id="IPR002293">
    <property type="entry name" value="AA/rel_permease1"/>
</dbReference>
<feature type="transmembrane region" description="Helical" evidence="6">
    <location>
        <begin position="283"/>
        <end position="306"/>
    </location>
</feature>
<feature type="transmembrane region" description="Helical" evidence="6">
    <location>
        <begin position="124"/>
        <end position="148"/>
    </location>
</feature>
<feature type="transmembrane region" description="Helical" evidence="6">
    <location>
        <begin position="312"/>
        <end position="330"/>
    </location>
</feature>
<feature type="transmembrane region" description="Helical" evidence="6">
    <location>
        <begin position="342"/>
        <end position="360"/>
    </location>
</feature>
<comment type="caution">
    <text evidence="7">The sequence shown here is derived from an EMBL/GenBank/DDBJ whole genome shotgun (WGS) entry which is preliminary data.</text>
</comment>
<feature type="transmembrane region" description="Helical" evidence="6">
    <location>
        <begin position="84"/>
        <end position="104"/>
    </location>
</feature>
<feature type="transmembrane region" description="Helical" evidence="6">
    <location>
        <begin position="182"/>
        <end position="202"/>
    </location>
</feature>
<feature type="transmembrane region" description="Helical" evidence="6">
    <location>
        <begin position="214"/>
        <end position="230"/>
    </location>
</feature>
<dbReference type="PANTHER" id="PTHR11785:SF528">
    <property type="entry name" value="AMINO ACID TRANSPORTER PROTEIN JHI-21"/>
    <property type="match status" value="1"/>
</dbReference>
<evidence type="ECO:0000313" key="7">
    <source>
        <dbReference type="EMBL" id="KAG7168974.1"/>
    </source>
</evidence>
<evidence type="ECO:0000256" key="4">
    <source>
        <dbReference type="ARBA" id="ARBA00023136"/>
    </source>
</evidence>
<accession>A0A8J5K7P7</accession>
<reference evidence="7" key="1">
    <citation type="journal article" date="2021" name="Sci. Adv.">
        <title>The American lobster genome reveals insights on longevity, neural, and immune adaptations.</title>
        <authorList>
            <person name="Polinski J.M."/>
            <person name="Zimin A.V."/>
            <person name="Clark K.F."/>
            <person name="Kohn A.B."/>
            <person name="Sadowski N."/>
            <person name="Timp W."/>
            <person name="Ptitsyn A."/>
            <person name="Khanna P."/>
            <person name="Romanova D.Y."/>
            <person name="Williams P."/>
            <person name="Greenwood S.J."/>
            <person name="Moroz L.L."/>
            <person name="Walt D.R."/>
            <person name="Bodnar A.G."/>
        </authorList>
    </citation>
    <scope>NUCLEOTIDE SEQUENCE</scope>
    <source>
        <strain evidence="7">GMGI-L3</strain>
    </source>
</reference>
<evidence type="ECO:0000256" key="2">
    <source>
        <dbReference type="ARBA" id="ARBA00022692"/>
    </source>
</evidence>
<organism evidence="7 8">
    <name type="scientific">Homarus americanus</name>
    <name type="common">American lobster</name>
    <dbReference type="NCBI Taxonomy" id="6706"/>
    <lineage>
        <taxon>Eukaryota</taxon>
        <taxon>Metazoa</taxon>
        <taxon>Ecdysozoa</taxon>
        <taxon>Arthropoda</taxon>
        <taxon>Crustacea</taxon>
        <taxon>Multicrustacea</taxon>
        <taxon>Malacostraca</taxon>
        <taxon>Eumalacostraca</taxon>
        <taxon>Eucarida</taxon>
        <taxon>Decapoda</taxon>
        <taxon>Pleocyemata</taxon>
        <taxon>Astacidea</taxon>
        <taxon>Nephropoidea</taxon>
        <taxon>Nephropidae</taxon>
        <taxon>Homarus</taxon>
    </lineage>
</organism>
<keyword evidence="2 6" id="KW-0812">Transmembrane</keyword>
<dbReference type="InterPro" id="IPR050598">
    <property type="entry name" value="AminoAcid_Transporter"/>
</dbReference>
<feature type="region of interest" description="Disordered" evidence="5">
    <location>
        <begin position="1"/>
        <end position="68"/>
    </location>
</feature>
<dbReference type="EMBL" id="JAHLQT010018664">
    <property type="protein sequence ID" value="KAG7168974.1"/>
    <property type="molecule type" value="Genomic_DNA"/>
</dbReference>